<feature type="non-terminal residue" evidence="6">
    <location>
        <position position="1"/>
    </location>
</feature>
<dbReference type="GO" id="GO:0016020">
    <property type="term" value="C:membrane"/>
    <property type="evidence" value="ECO:0007669"/>
    <property type="project" value="UniProtKB-SubCell"/>
</dbReference>
<feature type="transmembrane region" description="Helical" evidence="5">
    <location>
        <begin position="12"/>
        <end position="35"/>
    </location>
</feature>
<comment type="caution">
    <text evidence="6">The sequence shown here is derived from an EMBL/GenBank/DDBJ whole genome shotgun (WGS) entry which is preliminary data.</text>
</comment>
<reference evidence="6" key="1">
    <citation type="submission" date="2013-08" db="EMBL/GenBank/DDBJ databases">
        <authorList>
            <person name="Mendez C."/>
            <person name="Richter M."/>
            <person name="Ferrer M."/>
            <person name="Sanchez J."/>
        </authorList>
    </citation>
    <scope>NUCLEOTIDE SEQUENCE</scope>
</reference>
<evidence type="ECO:0000256" key="4">
    <source>
        <dbReference type="ARBA" id="ARBA00023136"/>
    </source>
</evidence>
<evidence type="ECO:0000256" key="5">
    <source>
        <dbReference type="SAM" id="Phobius"/>
    </source>
</evidence>
<name>T1B5Y7_9ZZZZ</name>
<dbReference type="InterPro" id="IPR002657">
    <property type="entry name" value="BilAc:Na_symport/Acr3"/>
</dbReference>
<evidence type="ECO:0000256" key="2">
    <source>
        <dbReference type="ARBA" id="ARBA00022692"/>
    </source>
</evidence>
<keyword evidence="2 5" id="KW-0812">Transmembrane</keyword>
<proteinExistence type="predicted"/>
<comment type="subcellular location">
    <subcellularLocation>
        <location evidence="1">Membrane</location>
        <topology evidence="1">Multi-pass membrane protein</topology>
    </subcellularLocation>
</comment>
<dbReference type="AlphaFoldDB" id="T1B5Y7"/>
<protein>
    <submittedName>
        <fullName evidence="6">Arsenite efflux pump</fullName>
    </submittedName>
</protein>
<accession>T1B5Y7</accession>
<keyword evidence="4 5" id="KW-0472">Membrane</keyword>
<dbReference type="EMBL" id="AUZZ01000373">
    <property type="protein sequence ID" value="EQD68331.1"/>
    <property type="molecule type" value="Genomic_DNA"/>
</dbReference>
<dbReference type="Pfam" id="PF01758">
    <property type="entry name" value="SBF"/>
    <property type="match status" value="1"/>
</dbReference>
<evidence type="ECO:0000256" key="3">
    <source>
        <dbReference type="ARBA" id="ARBA00022989"/>
    </source>
</evidence>
<evidence type="ECO:0000256" key="1">
    <source>
        <dbReference type="ARBA" id="ARBA00004141"/>
    </source>
</evidence>
<reference evidence="6" key="2">
    <citation type="journal article" date="2014" name="ISME J.">
        <title>Microbial stratification in low pH oxic and suboxic macroscopic growths along an acid mine drainage.</title>
        <authorList>
            <person name="Mendez-Garcia C."/>
            <person name="Mesa V."/>
            <person name="Sprenger R.R."/>
            <person name="Richter M."/>
            <person name="Diez M.S."/>
            <person name="Solano J."/>
            <person name="Bargiela R."/>
            <person name="Golyshina O.V."/>
            <person name="Manteca A."/>
            <person name="Ramos J.L."/>
            <person name="Gallego J.R."/>
            <person name="Llorente I."/>
            <person name="Martins Dos Santos V.A."/>
            <person name="Jensen O.N."/>
            <person name="Pelaez A.I."/>
            <person name="Sanchez J."/>
            <person name="Ferrer M."/>
        </authorList>
    </citation>
    <scope>NUCLEOTIDE SEQUENCE</scope>
</reference>
<gene>
    <name evidence="6" type="ORF">B2A_00482</name>
</gene>
<evidence type="ECO:0000313" key="6">
    <source>
        <dbReference type="EMBL" id="EQD68331.1"/>
    </source>
</evidence>
<keyword evidence="3 5" id="KW-1133">Transmembrane helix</keyword>
<organism evidence="6">
    <name type="scientific">mine drainage metagenome</name>
    <dbReference type="NCBI Taxonomy" id="410659"/>
    <lineage>
        <taxon>unclassified sequences</taxon>
        <taxon>metagenomes</taxon>
        <taxon>ecological metagenomes</taxon>
    </lineage>
</organism>
<sequence>ELGAVFRDRKVLALSLFENWVIGPALMFALAIAFLRGYPDYMVGRCVERTLG</sequence>